<evidence type="ECO:0000313" key="4">
    <source>
        <dbReference type="Proteomes" id="UP000245207"/>
    </source>
</evidence>
<feature type="region of interest" description="Disordered" evidence="2">
    <location>
        <begin position="1"/>
        <end position="26"/>
    </location>
</feature>
<dbReference type="EMBL" id="PKPP01007359">
    <property type="protein sequence ID" value="PWA53603.1"/>
    <property type="molecule type" value="Genomic_DNA"/>
</dbReference>
<name>A0A2U1LX63_ARTAN</name>
<evidence type="ECO:0000256" key="2">
    <source>
        <dbReference type="SAM" id="MobiDB-lite"/>
    </source>
</evidence>
<gene>
    <name evidence="3" type="ORF">CTI12_AA442510</name>
</gene>
<reference evidence="3 4" key="1">
    <citation type="journal article" date="2018" name="Mol. Plant">
        <title>The genome of Artemisia annua provides insight into the evolution of Asteraceae family and artemisinin biosynthesis.</title>
        <authorList>
            <person name="Shen Q."/>
            <person name="Zhang L."/>
            <person name="Liao Z."/>
            <person name="Wang S."/>
            <person name="Yan T."/>
            <person name="Shi P."/>
            <person name="Liu M."/>
            <person name="Fu X."/>
            <person name="Pan Q."/>
            <person name="Wang Y."/>
            <person name="Lv Z."/>
            <person name="Lu X."/>
            <person name="Zhang F."/>
            <person name="Jiang W."/>
            <person name="Ma Y."/>
            <person name="Chen M."/>
            <person name="Hao X."/>
            <person name="Li L."/>
            <person name="Tang Y."/>
            <person name="Lv G."/>
            <person name="Zhou Y."/>
            <person name="Sun X."/>
            <person name="Brodelius P.E."/>
            <person name="Rose J.K.C."/>
            <person name="Tang K."/>
        </authorList>
    </citation>
    <scope>NUCLEOTIDE SEQUENCE [LARGE SCALE GENOMIC DNA]</scope>
    <source>
        <strain evidence="4">cv. Huhao1</strain>
        <tissue evidence="3">Leaf</tissue>
    </source>
</reference>
<protein>
    <submittedName>
        <fullName evidence="3">Uncharacterized protein</fullName>
    </submittedName>
</protein>
<evidence type="ECO:0000256" key="1">
    <source>
        <dbReference type="SAM" id="Coils"/>
    </source>
</evidence>
<evidence type="ECO:0000313" key="3">
    <source>
        <dbReference type="EMBL" id="PWA53603.1"/>
    </source>
</evidence>
<feature type="coiled-coil region" evidence="1">
    <location>
        <begin position="64"/>
        <end position="100"/>
    </location>
</feature>
<keyword evidence="1" id="KW-0175">Coiled coil</keyword>
<proteinExistence type="predicted"/>
<keyword evidence="4" id="KW-1185">Reference proteome</keyword>
<comment type="caution">
    <text evidence="3">The sequence shown here is derived from an EMBL/GenBank/DDBJ whole genome shotgun (WGS) entry which is preliminary data.</text>
</comment>
<accession>A0A2U1LX63</accession>
<sequence length="153" mass="18158">MSSPTKRSRNEAQLDDTEEKHSNKKICVQEEADKMLEAIKGVENDVVQVSHVWEPDEWYYEGEWEAYKADLADEKEQQKKLEAENEKEAQRKRRLLLKKDHERQLSSMPRMNLFEDVSHNDCEIGTDDEEDIDYDYENAHLYFASKPEPKFNC</sequence>
<organism evidence="3 4">
    <name type="scientific">Artemisia annua</name>
    <name type="common">Sweet wormwood</name>
    <dbReference type="NCBI Taxonomy" id="35608"/>
    <lineage>
        <taxon>Eukaryota</taxon>
        <taxon>Viridiplantae</taxon>
        <taxon>Streptophyta</taxon>
        <taxon>Embryophyta</taxon>
        <taxon>Tracheophyta</taxon>
        <taxon>Spermatophyta</taxon>
        <taxon>Magnoliopsida</taxon>
        <taxon>eudicotyledons</taxon>
        <taxon>Gunneridae</taxon>
        <taxon>Pentapetalae</taxon>
        <taxon>asterids</taxon>
        <taxon>campanulids</taxon>
        <taxon>Asterales</taxon>
        <taxon>Asteraceae</taxon>
        <taxon>Asteroideae</taxon>
        <taxon>Anthemideae</taxon>
        <taxon>Artemisiinae</taxon>
        <taxon>Artemisia</taxon>
    </lineage>
</organism>
<dbReference type="AlphaFoldDB" id="A0A2U1LX63"/>
<dbReference type="Proteomes" id="UP000245207">
    <property type="component" value="Unassembled WGS sequence"/>
</dbReference>